<feature type="transmembrane region" description="Helical" evidence="1">
    <location>
        <begin position="32"/>
        <end position="52"/>
    </location>
</feature>
<organism evidence="2 3">
    <name type="scientific">Fructobacillus evanidus</name>
    <dbReference type="NCBI Taxonomy" id="3064281"/>
    <lineage>
        <taxon>Bacteria</taxon>
        <taxon>Bacillati</taxon>
        <taxon>Bacillota</taxon>
        <taxon>Bacilli</taxon>
        <taxon>Lactobacillales</taxon>
        <taxon>Lactobacillaceae</taxon>
        <taxon>Fructobacillus</taxon>
    </lineage>
</organism>
<sequence>MKKVLSYINWSAAVALALHALITNFIWHVNWILSIVLFIILFALSESIFQYIQKSLIKIHRNNFYSERMERKKHD</sequence>
<keyword evidence="1" id="KW-1133">Transmembrane helix</keyword>
<dbReference type="Proteomes" id="UP001314166">
    <property type="component" value="Unassembled WGS sequence"/>
</dbReference>
<feature type="transmembrane region" description="Helical" evidence="1">
    <location>
        <begin position="7"/>
        <end position="26"/>
    </location>
</feature>
<keyword evidence="3" id="KW-1185">Reference proteome</keyword>
<gene>
    <name evidence="2" type="ORF">R55214_HHFBAMCI_00255</name>
</gene>
<keyword evidence="1" id="KW-0472">Membrane</keyword>
<protein>
    <submittedName>
        <fullName evidence="2">Uncharacterized protein</fullName>
    </submittedName>
</protein>
<reference evidence="2 3" key="1">
    <citation type="submission" date="2023-10" db="EMBL/GenBank/DDBJ databases">
        <authorList>
            <person name="Botero Cardona J."/>
        </authorList>
    </citation>
    <scope>NUCLEOTIDE SEQUENCE [LARGE SCALE GENOMIC DNA]</scope>
    <source>
        <strain evidence="2 3">R-55214</strain>
    </source>
</reference>
<dbReference type="EMBL" id="CAUZMB010000001">
    <property type="protein sequence ID" value="CAK1228904.1"/>
    <property type="molecule type" value="Genomic_DNA"/>
</dbReference>
<dbReference type="RefSeq" id="WP_338348745.1">
    <property type="nucleotide sequence ID" value="NZ_CAUZMA010000001.1"/>
</dbReference>
<accession>A0ABN9YKC7</accession>
<evidence type="ECO:0000313" key="2">
    <source>
        <dbReference type="EMBL" id="CAK1228904.1"/>
    </source>
</evidence>
<comment type="caution">
    <text evidence="2">The sequence shown here is derived from an EMBL/GenBank/DDBJ whole genome shotgun (WGS) entry which is preliminary data.</text>
</comment>
<evidence type="ECO:0000256" key="1">
    <source>
        <dbReference type="SAM" id="Phobius"/>
    </source>
</evidence>
<proteinExistence type="predicted"/>
<name>A0ABN9YKC7_9LACO</name>
<keyword evidence="1" id="KW-0812">Transmembrane</keyword>
<evidence type="ECO:0000313" key="3">
    <source>
        <dbReference type="Proteomes" id="UP001314166"/>
    </source>
</evidence>